<keyword evidence="6 14" id="KW-0479">Metal-binding</keyword>
<evidence type="ECO:0000256" key="11">
    <source>
        <dbReference type="ARBA" id="ARBA00048830"/>
    </source>
</evidence>
<dbReference type="SUPFAM" id="SSF81631">
    <property type="entry name" value="PAP/OAS1 substrate-binding domain"/>
    <property type="match status" value="1"/>
</dbReference>
<dbReference type="GO" id="GO:0003723">
    <property type="term" value="F:RNA binding"/>
    <property type="evidence" value="ECO:0007669"/>
    <property type="project" value="UniProtKB-UniRule"/>
</dbReference>
<keyword evidence="7 12" id="KW-0547">Nucleotide-binding</keyword>
<evidence type="ECO:0000313" key="19">
    <source>
        <dbReference type="EMBL" id="CAB4008916.1"/>
    </source>
</evidence>
<keyword evidence="9 14" id="KW-0460">Magnesium</keyword>
<organism evidence="19 20">
    <name type="scientific">Paramuricea clavata</name>
    <name type="common">Red gorgonian</name>
    <name type="synonym">Violescent sea-whip</name>
    <dbReference type="NCBI Taxonomy" id="317549"/>
    <lineage>
        <taxon>Eukaryota</taxon>
        <taxon>Metazoa</taxon>
        <taxon>Cnidaria</taxon>
        <taxon>Anthozoa</taxon>
        <taxon>Octocorallia</taxon>
        <taxon>Malacalcyonacea</taxon>
        <taxon>Plexauridae</taxon>
        <taxon>Paramuricea</taxon>
    </lineage>
</organism>
<keyword evidence="8 12" id="KW-0067">ATP-binding</keyword>
<dbReference type="InterPro" id="IPR014492">
    <property type="entry name" value="PolyA_polymerase"/>
</dbReference>
<evidence type="ECO:0000256" key="7">
    <source>
        <dbReference type="ARBA" id="ARBA00022741"/>
    </source>
</evidence>
<dbReference type="PANTHER" id="PTHR10682">
    <property type="entry name" value="POLY A POLYMERASE"/>
    <property type="match status" value="1"/>
</dbReference>
<dbReference type="InterPro" id="IPR007012">
    <property type="entry name" value="PolA_pol_cen_dom"/>
</dbReference>
<feature type="binding site" evidence="13">
    <location>
        <position position="103"/>
    </location>
    <ligand>
        <name>ATP</name>
        <dbReference type="ChEBI" id="CHEBI:30616"/>
    </ligand>
</feature>
<evidence type="ECO:0000256" key="5">
    <source>
        <dbReference type="ARBA" id="ARBA00022679"/>
    </source>
</evidence>
<comment type="cofactor">
    <cofactor evidence="1">
        <name>Mn(2+)</name>
        <dbReference type="ChEBI" id="CHEBI:29035"/>
    </cofactor>
</comment>
<keyword evidence="10 12" id="KW-0539">Nucleus</keyword>
<protein>
    <recommendedName>
        <fullName evidence="12">Poly(A) polymerase</fullName>
        <ecNumber evidence="12">2.7.7.19</ecNumber>
    </recommendedName>
</protein>
<dbReference type="Gene3D" id="3.30.460.10">
    <property type="entry name" value="Beta Polymerase, domain 2"/>
    <property type="match status" value="1"/>
</dbReference>
<comment type="subcellular location">
    <subcellularLocation>
        <location evidence="2 12">Nucleus</location>
    </subcellularLocation>
</comment>
<feature type="binding site" evidence="13">
    <location>
        <position position="222"/>
    </location>
    <ligand>
        <name>ATP</name>
        <dbReference type="ChEBI" id="CHEBI:30616"/>
    </ligand>
</feature>
<feature type="binding site" evidence="14">
    <location>
        <position position="109"/>
    </location>
    <ligand>
        <name>Mg(2+)</name>
        <dbReference type="ChEBI" id="CHEBI:18420"/>
        <label>2</label>
        <note>catalytic</note>
    </ligand>
</feature>
<dbReference type="SUPFAM" id="SSF55003">
    <property type="entry name" value="PAP/Archaeal CCA-adding enzyme, C-terminal domain"/>
    <property type="match status" value="1"/>
</dbReference>
<evidence type="ECO:0000256" key="12">
    <source>
        <dbReference type="PIRNR" id="PIRNR018425"/>
    </source>
</evidence>
<dbReference type="Pfam" id="PF04926">
    <property type="entry name" value="PAP_RNA-bind"/>
    <property type="match status" value="2"/>
</dbReference>
<dbReference type="EC" id="2.7.7.19" evidence="12"/>
<dbReference type="Pfam" id="PF20750">
    <property type="entry name" value="PAP_NTPase"/>
    <property type="match status" value="1"/>
</dbReference>
<gene>
    <name evidence="19" type="ORF">PACLA_8A000077</name>
</gene>
<keyword evidence="5 12" id="KW-0808">Transferase</keyword>
<dbReference type="OrthoDB" id="412748at2759"/>
<feature type="domain" description="Poly(A) polymerase central" evidence="17">
    <location>
        <begin position="213"/>
        <end position="356"/>
    </location>
</feature>
<dbReference type="GO" id="GO:0006397">
    <property type="term" value="P:mRNA processing"/>
    <property type="evidence" value="ECO:0007669"/>
    <property type="project" value="UniProtKB-KW"/>
</dbReference>
<evidence type="ECO:0000256" key="10">
    <source>
        <dbReference type="ARBA" id="ARBA00023242"/>
    </source>
</evidence>
<evidence type="ECO:0000256" key="13">
    <source>
        <dbReference type="PIRSR" id="PIRSR018425-1"/>
    </source>
</evidence>
<evidence type="ECO:0000256" key="1">
    <source>
        <dbReference type="ARBA" id="ARBA00001936"/>
    </source>
</evidence>
<dbReference type="EMBL" id="CACRXK020006270">
    <property type="protein sequence ID" value="CAB4008916.1"/>
    <property type="molecule type" value="Genomic_DNA"/>
</dbReference>
<feature type="binding site" evidence="13">
    <location>
        <begin position="94"/>
        <end position="96"/>
    </location>
    <ligand>
        <name>ATP</name>
        <dbReference type="ChEBI" id="CHEBI:30616"/>
    </ligand>
</feature>
<dbReference type="Proteomes" id="UP001152795">
    <property type="component" value="Unassembled WGS sequence"/>
</dbReference>
<evidence type="ECO:0000259" key="18">
    <source>
        <dbReference type="Pfam" id="PF20750"/>
    </source>
</evidence>
<dbReference type="GO" id="GO:0005634">
    <property type="term" value="C:nucleus"/>
    <property type="evidence" value="ECO:0007669"/>
    <property type="project" value="UniProtKB-SubCell"/>
</dbReference>
<proteinExistence type="inferred from homology"/>
<feature type="binding site" evidence="13">
    <location>
        <position position="161"/>
    </location>
    <ligand>
        <name>ATP</name>
        <dbReference type="ChEBI" id="CHEBI:30616"/>
    </ligand>
</feature>
<evidence type="ECO:0000256" key="4">
    <source>
        <dbReference type="ARBA" id="ARBA00022664"/>
    </source>
</evidence>
<keyword evidence="4 12" id="KW-0507">mRNA processing</keyword>
<evidence type="ECO:0000256" key="8">
    <source>
        <dbReference type="ARBA" id="ARBA00022840"/>
    </source>
</evidence>
<dbReference type="InterPro" id="IPR048840">
    <property type="entry name" value="PolA_pol_NTPase"/>
</dbReference>
<comment type="function">
    <text evidence="12">Polymerase that creates the 3'-poly(A) tail of mRNA's.</text>
</comment>
<dbReference type="AlphaFoldDB" id="A0A7D9EG68"/>
<comment type="catalytic activity">
    <reaction evidence="11 12">
        <text>RNA(n) + ATP = RNA(n)-3'-adenine ribonucleotide + diphosphate</text>
        <dbReference type="Rhea" id="RHEA:11332"/>
        <dbReference type="Rhea" id="RHEA-COMP:14527"/>
        <dbReference type="Rhea" id="RHEA-COMP:17347"/>
        <dbReference type="ChEBI" id="CHEBI:30616"/>
        <dbReference type="ChEBI" id="CHEBI:33019"/>
        <dbReference type="ChEBI" id="CHEBI:140395"/>
        <dbReference type="ChEBI" id="CHEBI:173115"/>
        <dbReference type="EC" id="2.7.7.19"/>
    </reaction>
</comment>
<dbReference type="FunFam" id="1.10.1410.10:FF:000001">
    <property type="entry name" value="Putative poly(A) polymerase gamma"/>
    <property type="match status" value="1"/>
</dbReference>
<feature type="binding site" evidence="13">
    <location>
        <position position="231"/>
    </location>
    <ligand>
        <name>ATP</name>
        <dbReference type="ChEBI" id="CHEBI:30616"/>
    </ligand>
</feature>
<evidence type="ECO:0000256" key="2">
    <source>
        <dbReference type="ARBA" id="ARBA00004123"/>
    </source>
</evidence>
<feature type="binding site" evidence="14">
    <location>
        <position position="109"/>
    </location>
    <ligand>
        <name>Mg(2+)</name>
        <dbReference type="ChEBI" id="CHEBI:18420"/>
        <label>1</label>
        <note>catalytic</note>
    </ligand>
</feature>
<feature type="domain" description="Poly(A) polymerase nucleotidyltransferase" evidence="18">
    <location>
        <begin position="15"/>
        <end position="208"/>
    </location>
</feature>
<dbReference type="InterPro" id="IPR011068">
    <property type="entry name" value="NuclTrfase_I-like_C"/>
</dbReference>
<evidence type="ECO:0000256" key="3">
    <source>
        <dbReference type="ARBA" id="ARBA00010912"/>
    </source>
</evidence>
<dbReference type="GO" id="GO:0046872">
    <property type="term" value="F:metal ion binding"/>
    <property type="evidence" value="ECO:0007669"/>
    <property type="project" value="UniProtKB-KW"/>
</dbReference>
<dbReference type="GO" id="GO:1990817">
    <property type="term" value="F:poly(A) RNA polymerase activity"/>
    <property type="evidence" value="ECO:0007669"/>
    <property type="project" value="UniProtKB-UniRule"/>
</dbReference>
<dbReference type="InterPro" id="IPR043519">
    <property type="entry name" value="NT_sf"/>
</dbReference>
<evidence type="ECO:0000256" key="15">
    <source>
        <dbReference type="SAM" id="MobiDB-lite"/>
    </source>
</evidence>
<name>A0A7D9EG68_PARCT</name>
<feature type="domain" description="Poly(A) polymerase RNA-binding" evidence="16">
    <location>
        <begin position="359"/>
        <end position="414"/>
    </location>
</feature>
<dbReference type="Gene3D" id="3.30.70.590">
    <property type="entry name" value="Poly(A) polymerase predicted RNA binding domain"/>
    <property type="match status" value="1"/>
</dbReference>
<feature type="domain" description="Poly(A) polymerase RNA-binding" evidence="16">
    <location>
        <begin position="421"/>
        <end position="491"/>
    </location>
</feature>
<evidence type="ECO:0000256" key="14">
    <source>
        <dbReference type="PIRSR" id="PIRSR018425-2"/>
    </source>
</evidence>
<feature type="compositionally biased region" description="Polar residues" evidence="15">
    <location>
        <begin position="1"/>
        <end position="10"/>
    </location>
</feature>
<dbReference type="PIRSF" id="PIRSF018425">
    <property type="entry name" value="PolyA_polymerase"/>
    <property type="match status" value="1"/>
</dbReference>
<comment type="caution">
    <text evidence="19">The sequence shown here is derived from an EMBL/GenBank/DDBJ whole genome shotgun (WGS) entry which is preliminary data.</text>
</comment>
<feature type="binding site" evidence="14">
    <location>
        <position position="161"/>
    </location>
    <ligand>
        <name>Mg(2+)</name>
        <dbReference type="ChEBI" id="CHEBI:18420"/>
        <label>2</label>
        <note>catalytic</note>
    </ligand>
</feature>
<dbReference type="FunFam" id="3.30.460.10:FF:000002">
    <property type="entry name" value="Poly(A) polymerase alpha, putative"/>
    <property type="match status" value="1"/>
</dbReference>
<evidence type="ECO:0000313" key="20">
    <source>
        <dbReference type="Proteomes" id="UP001152795"/>
    </source>
</evidence>
<evidence type="ECO:0000259" key="16">
    <source>
        <dbReference type="Pfam" id="PF04926"/>
    </source>
</evidence>
<accession>A0A7D9EG68</accession>
<dbReference type="GO" id="GO:0031123">
    <property type="term" value="P:RNA 3'-end processing"/>
    <property type="evidence" value="ECO:0007669"/>
    <property type="project" value="InterPro"/>
</dbReference>
<keyword evidence="20" id="KW-1185">Reference proteome</keyword>
<sequence>MMSTINSTPANKPIGVTSAISSAGPKPEDTKQTENIKNVLKEYGVFESEEELQHRMVVLAKLHEIVKEWIKQQSLEKDIPENLIDQVGGKIFTFGSFRLGVHTQDANIDTLLVAPRHITRKDFFSSFYEILEENKEVKKLRAIKEAFIPVIEMEYCGIEMDLLFARLALAQVPDNLDLLDESLLKHLDPKCVKSLSGCRDTDEILRLVPNHKSFKLTLRVIKLWAKKHGIYSNVLGFLGGISWAMLVARTCQLYPNAAPSTLVEKFFLVFSKWKWPHPVLLKELAAENKLGFFVWDPRRMTQKDLMPIITPAYPQRNSTYNVSVTTKKIMQDAFEEGFKTVQNIFLGKADWHALFTSPNFFQNYKHYIVLSAISNNEEDHIQWVGFVKSKVRQLVGQLENKPYIELAHVNPNHYPPLSPDKDCCISRWFIGLSFEKAEKATLDLTYDIQYFRTDTVYNRAVSTKIYKEGMETEVKYVRKKQLSDYLPSTVLKSKKKSSLLPTNSLEKVDKEKGTRNLRVIL</sequence>
<dbReference type="Gene3D" id="1.10.1410.10">
    <property type="match status" value="1"/>
</dbReference>
<dbReference type="SUPFAM" id="SSF81301">
    <property type="entry name" value="Nucleotidyltransferase"/>
    <property type="match status" value="1"/>
</dbReference>
<dbReference type="InterPro" id="IPR007010">
    <property type="entry name" value="PolA_pol_RNA-bd_dom"/>
</dbReference>
<evidence type="ECO:0000256" key="9">
    <source>
        <dbReference type="ARBA" id="ARBA00022842"/>
    </source>
</evidence>
<evidence type="ECO:0000256" key="6">
    <source>
        <dbReference type="ARBA" id="ARBA00022723"/>
    </source>
</evidence>
<dbReference type="GO" id="GO:0005524">
    <property type="term" value="F:ATP binding"/>
    <property type="evidence" value="ECO:0007669"/>
    <property type="project" value="UniProtKB-UniRule"/>
</dbReference>
<dbReference type="PANTHER" id="PTHR10682:SF10">
    <property type="entry name" value="POLYNUCLEOTIDE ADENYLYLTRANSFERASE"/>
    <property type="match status" value="1"/>
</dbReference>
<feature type="region of interest" description="Disordered" evidence="15">
    <location>
        <begin position="1"/>
        <end position="33"/>
    </location>
</feature>
<reference evidence="19" key="1">
    <citation type="submission" date="2020-04" db="EMBL/GenBank/DDBJ databases">
        <authorList>
            <person name="Alioto T."/>
            <person name="Alioto T."/>
            <person name="Gomez Garrido J."/>
        </authorList>
    </citation>
    <scope>NUCLEOTIDE SEQUENCE</scope>
    <source>
        <strain evidence="19">A484AB</strain>
    </source>
</reference>
<comment type="cofactor">
    <cofactor evidence="14">
        <name>Mg(2+)</name>
        <dbReference type="ChEBI" id="CHEBI:18420"/>
    </cofactor>
    <text evidence="14">Binds 2 magnesium ions. Also active with manganese.</text>
</comment>
<comment type="similarity">
    <text evidence="3 12">Belongs to the poly(A) polymerase family.</text>
</comment>
<dbReference type="CDD" id="cd05402">
    <property type="entry name" value="NT_PAP_TUTase"/>
    <property type="match status" value="1"/>
</dbReference>
<evidence type="ECO:0000259" key="17">
    <source>
        <dbReference type="Pfam" id="PF04928"/>
    </source>
</evidence>
<dbReference type="Pfam" id="PF04928">
    <property type="entry name" value="PAP_central"/>
    <property type="match status" value="1"/>
</dbReference>